<evidence type="ECO:0000313" key="13">
    <source>
        <dbReference type="EMBL" id="JAS18437.1"/>
    </source>
</evidence>
<evidence type="ECO:0000313" key="10">
    <source>
        <dbReference type="EMBL" id="JAS08091.1"/>
    </source>
</evidence>
<evidence type="ECO:0000256" key="5">
    <source>
        <dbReference type="ARBA" id="ARBA00022454"/>
    </source>
</evidence>
<protein>
    <recommendedName>
        <fullName evidence="4">Centromere protein L</fullName>
    </recommendedName>
</protein>
<evidence type="ECO:0000313" key="8">
    <source>
        <dbReference type="EMBL" id="JAS07170.1"/>
    </source>
</evidence>
<comment type="similarity">
    <text evidence="3">Belongs to the CENP-L/IML3 family.</text>
</comment>
<evidence type="ECO:0000256" key="2">
    <source>
        <dbReference type="ARBA" id="ARBA00004584"/>
    </source>
</evidence>
<evidence type="ECO:0000256" key="1">
    <source>
        <dbReference type="ARBA" id="ARBA00004123"/>
    </source>
</evidence>
<evidence type="ECO:0000313" key="15">
    <source>
        <dbReference type="EMBL" id="JAS27865.1"/>
    </source>
</evidence>
<evidence type="ECO:0000313" key="12">
    <source>
        <dbReference type="EMBL" id="JAS14217.1"/>
    </source>
</evidence>
<dbReference type="EMBL" id="GEDC01018861">
    <property type="protein sequence ID" value="JAS18437.1"/>
    <property type="molecule type" value="Transcribed_RNA"/>
</dbReference>
<dbReference type="PANTHER" id="PTHR31740">
    <property type="entry name" value="CENTROMERE PROTEIN L"/>
    <property type="match status" value="1"/>
</dbReference>
<evidence type="ECO:0000313" key="11">
    <source>
        <dbReference type="EMBL" id="JAS10546.1"/>
    </source>
</evidence>
<reference evidence="12" key="1">
    <citation type="submission" date="2015-12" db="EMBL/GenBank/DDBJ databases">
        <title>De novo transcriptome assembly of four potential Pierce s Disease insect vectors from Arizona vineyards.</title>
        <authorList>
            <person name="Tassone E.E."/>
        </authorList>
    </citation>
    <scope>NUCLEOTIDE SEQUENCE</scope>
</reference>
<dbReference type="AlphaFoldDB" id="A0A1B6CL68"/>
<dbReference type="EMBL" id="GEDC01030128">
    <property type="protein sequence ID" value="JAS07170.1"/>
    <property type="molecule type" value="Transcribed_RNA"/>
</dbReference>
<dbReference type="EMBL" id="GEDC01023081">
    <property type="protein sequence ID" value="JAS14217.1"/>
    <property type="molecule type" value="Transcribed_RNA"/>
</dbReference>
<dbReference type="InterPro" id="IPR025204">
    <property type="entry name" value="CENP-L"/>
</dbReference>
<comment type="subcellular location">
    <subcellularLocation>
        <location evidence="2">Chromosome</location>
        <location evidence="2">Centromere</location>
    </subcellularLocation>
    <subcellularLocation>
        <location evidence="1">Nucleus</location>
    </subcellularLocation>
</comment>
<dbReference type="EMBL" id="GEDC01026752">
    <property type="protein sequence ID" value="JAS10546.1"/>
    <property type="molecule type" value="Transcribed_RNA"/>
</dbReference>
<gene>
    <name evidence="13" type="ORF">g.7294</name>
    <name evidence="12" type="ORF">g.7295</name>
    <name evidence="9" type="ORF">g.7296</name>
    <name evidence="14" type="ORF">g.7297</name>
    <name evidence="15" type="ORF">g.7298</name>
    <name evidence="10" type="ORF">g.7299</name>
    <name evidence="11" type="ORF">g.7300</name>
    <name evidence="8" type="ORF">g.7301</name>
</gene>
<dbReference type="PANTHER" id="PTHR31740:SF2">
    <property type="entry name" value="CENTROMERE PROTEIN L"/>
    <property type="match status" value="1"/>
</dbReference>
<dbReference type="EMBL" id="GEDC01029207">
    <property type="protein sequence ID" value="JAS08091.1"/>
    <property type="molecule type" value="Transcribed_RNA"/>
</dbReference>
<keyword evidence="6" id="KW-0539">Nucleus</keyword>
<evidence type="ECO:0000256" key="4">
    <source>
        <dbReference type="ARBA" id="ARBA00016380"/>
    </source>
</evidence>
<dbReference type="GO" id="GO:0000775">
    <property type="term" value="C:chromosome, centromeric region"/>
    <property type="evidence" value="ECO:0007669"/>
    <property type="project" value="UniProtKB-SubCell"/>
</dbReference>
<dbReference type="Pfam" id="PF13092">
    <property type="entry name" value="CENP-L"/>
    <property type="match status" value="1"/>
</dbReference>
<proteinExistence type="inferred from homology"/>
<evidence type="ECO:0000313" key="14">
    <source>
        <dbReference type="EMBL" id="JAS19263.1"/>
    </source>
</evidence>
<keyword evidence="7" id="KW-0137">Centromere</keyword>
<keyword evidence="5" id="KW-0158">Chromosome</keyword>
<dbReference type="EMBL" id="GEDC01018035">
    <property type="protein sequence ID" value="JAS19263.1"/>
    <property type="molecule type" value="Transcribed_RNA"/>
</dbReference>
<name>A0A1B6CL68_9HEMI</name>
<evidence type="ECO:0000256" key="3">
    <source>
        <dbReference type="ARBA" id="ARBA00011060"/>
    </source>
</evidence>
<evidence type="ECO:0000256" key="7">
    <source>
        <dbReference type="ARBA" id="ARBA00023328"/>
    </source>
</evidence>
<dbReference type="EMBL" id="GEDC01030064">
    <property type="protein sequence ID" value="JAS07234.1"/>
    <property type="molecule type" value="Transcribed_RNA"/>
</dbReference>
<organism evidence="12">
    <name type="scientific">Clastoptera arizonana</name>
    <name type="common">Arizona spittle bug</name>
    <dbReference type="NCBI Taxonomy" id="38151"/>
    <lineage>
        <taxon>Eukaryota</taxon>
        <taxon>Metazoa</taxon>
        <taxon>Ecdysozoa</taxon>
        <taxon>Arthropoda</taxon>
        <taxon>Hexapoda</taxon>
        <taxon>Insecta</taxon>
        <taxon>Pterygota</taxon>
        <taxon>Neoptera</taxon>
        <taxon>Paraneoptera</taxon>
        <taxon>Hemiptera</taxon>
        <taxon>Auchenorrhyncha</taxon>
        <taxon>Cercopoidea</taxon>
        <taxon>Clastopteridae</taxon>
        <taxon>Clastoptera</taxon>
    </lineage>
</organism>
<dbReference type="EMBL" id="GEDC01009433">
    <property type="protein sequence ID" value="JAS27865.1"/>
    <property type="molecule type" value="Transcribed_RNA"/>
</dbReference>
<accession>A0A1B6CL68</accession>
<evidence type="ECO:0000256" key="6">
    <source>
        <dbReference type="ARBA" id="ARBA00023242"/>
    </source>
</evidence>
<evidence type="ECO:0000313" key="9">
    <source>
        <dbReference type="EMBL" id="JAS07234.1"/>
    </source>
</evidence>
<dbReference type="GO" id="GO:0005634">
    <property type="term" value="C:nucleus"/>
    <property type="evidence" value="ECO:0007669"/>
    <property type="project" value="UniProtKB-SubCell"/>
</dbReference>
<sequence length="325" mass="37582">METSEEIKEAVEFPDAYFNRSQSFHHSMSLFLATENEDDFNPYLTYNCTTDSNSFSVDSLSDIILNTWEVYKVGPLWNFNNSDSCLKKYSNALRNELMESIEDLKIGNAENIEVILKVRDDISHSENDEAGLQVKIKAVYENKTSILYLGYLISWKNRKIKTGESNCLPILLCCYLRKDIADVVHMIFSQLFDTMFEQLKMYEEDFICFTALIVGYLQTDCSSLVIYTYRIPGRPKTESLKFKLPLNKVIQLWKSYNDEVKSIETLLKYQLSLEKHFQITFGIHVGQMNLCSMKVLNQVDLDINGTIMLASPQALDTLLRFLTNK</sequence>